<evidence type="ECO:0000313" key="1">
    <source>
        <dbReference type="EMBL" id="OXM13005.1"/>
    </source>
</evidence>
<dbReference type="RefSeq" id="WP_089526609.1">
    <property type="nucleotide sequence ID" value="NZ_NMUQ01000004.1"/>
</dbReference>
<accession>A0A229NTE2</accession>
<sequence length="152" mass="17117">MNNKPHVSIILILFILLVLVTQLTHSTPQPLDKPIGAEAELVRDFFIANETPFSLTRSNYSGNIISSSSVVPRREYGWIRMPAKFEKTVATINYYWLDLTTSPYQIHLTLEIITEYFLSSSFKAISTVGPIEIVETSSHGGQDGVIANYRPR</sequence>
<dbReference type="EMBL" id="NMUQ01000004">
    <property type="protein sequence ID" value="OXM13005.1"/>
    <property type="molecule type" value="Genomic_DNA"/>
</dbReference>
<reference evidence="1 2" key="1">
    <citation type="submission" date="2017-07" db="EMBL/GenBank/DDBJ databases">
        <title>Paenibacillus herberti R33 genome sequencing and assembly.</title>
        <authorList>
            <person name="Su W."/>
        </authorList>
    </citation>
    <scope>NUCLEOTIDE SEQUENCE [LARGE SCALE GENOMIC DNA]</scope>
    <source>
        <strain evidence="1 2">R33</strain>
    </source>
</reference>
<keyword evidence="2" id="KW-1185">Reference proteome</keyword>
<gene>
    <name evidence="1" type="ORF">CGZ75_22740</name>
</gene>
<organism evidence="1 2">
    <name type="scientific">Paenibacillus herberti</name>
    <dbReference type="NCBI Taxonomy" id="1619309"/>
    <lineage>
        <taxon>Bacteria</taxon>
        <taxon>Bacillati</taxon>
        <taxon>Bacillota</taxon>
        <taxon>Bacilli</taxon>
        <taxon>Bacillales</taxon>
        <taxon>Paenibacillaceae</taxon>
        <taxon>Paenibacillus</taxon>
    </lineage>
</organism>
<name>A0A229NTE2_9BACL</name>
<dbReference type="Proteomes" id="UP000215145">
    <property type="component" value="Unassembled WGS sequence"/>
</dbReference>
<comment type="caution">
    <text evidence="1">The sequence shown here is derived from an EMBL/GenBank/DDBJ whole genome shotgun (WGS) entry which is preliminary data.</text>
</comment>
<protein>
    <submittedName>
        <fullName evidence="1">Uncharacterized protein</fullName>
    </submittedName>
</protein>
<dbReference type="AlphaFoldDB" id="A0A229NTE2"/>
<proteinExistence type="predicted"/>
<evidence type="ECO:0000313" key="2">
    <source>
        <dbReference type="Proteomes" id="UP000215145"/>
    </source>
</evidence>